<protein>
    <recommendedName>
        <fullName evidence="6 9">RNA polymerase II subunit A C-terminal domain phosphatase</fullName>
        <ecNumber evidence="2 9">3.1.3.16</ecNumber>
    </recommendedName>
</protein>
<dbReference type="SUPFAM" id="SSF51230">
    <property type="entry name" value="Single hybrid motif"/>
    <property type="match status" value="1"/>
</dbReference>
<dbReference type="Pfam" id="PF26077">
    <property type="entry name" value="BSH_Fcp1"/>
    <property type="match status" value="1"/>
</dbReference>
<evidence type="ECO:0000256" key="4">
    <source>
        <dbReference type="ARBA" id="ARBA00022912"/>
    </source>
</evidence>
<feature type="compositionally biased region" description="Acidic residues" evidence="10">
    <location>
        <begin position="370"/>
        <end position="390"/>
    </location>
</feature>
<evidence type="ECO:0000313" key="13">
    <source>
        <dbReference type="EMBL" id="OAD59738.1"/>
    </source>
</evidence>
<feature type="region of interest" description="Disordered" evidence="10">
    <location>
        <begin position="618"/>
        <end position="771"/>
    </location>
</feature>
<comment type="subcellular location">
    <subcellularLocation>
        <location evidence="1 9">Nucleus</location>
    </subcellularLocation>
</comment>
<dbReference type="PANTHER" id="PTHR23081:SF36">
    <property type="entry name" value="RNA POLYMERASE II SUBUNIT A C-TERMINAL DOMAIN PHOSPHATASE"/>
    <property type="match status" value="1"/>
</dbReference>
<dbReference type="EC" id="3.1.3.16" evidence="2 9"/>
<dbReference type="OrthoDB" id="10249888at2759"/>
<evidence type="ECO:0000256" key="10">
    <source>
        <dbReference type="SAM" id="MobiDB-lite"/>
    </source>
</evidence>
<comment type="catalytic activity">
    <reaction evidence="8 9">
        <text>O-phospho-L-threonyl-[protein] + H2O = L-threonyl-[protein] + phosphate</text>
        <dbReference type="Rhea" id="RHEA:47004"/>
        <dbReference type="Rhea" id="RHEA-COMP:11060"/>
        <dbReference type="Rhea" id="RHEA-COMP:11605"/>
        <dbReference type="ChEBI" id="CHEBI:15377"/>
        <dbReference type="ChEBI" id="CHEBI:30013"/>
        <dbReference type="ChEBI" id="CHEBI:43474"/>
        <dbReference type="ChEBI" id="CHEBI:61977"/>
        <dbReference type="EC" id="3.1.3.16"/>
    </reaction>
</comment>
<dbReference type="Gene3D" id="2.40.50.100">
    <property type="match status" value="1"/>
</dbReference>
<dbReference type="SMART" id="SM00577">
    <property type="entry name" value="CPDc"/>
    <property type="match status" value="1"/>
</dbReference>
<evidence type="ECO:0000259" key="11">
    <source>
        <dbReference type="PROSITE" id="PS50172"/>
    </source>
</evidence>
<comment type="catalytic activity">
    <reaction evidence="7 9">
        <text>O-phospho-L-seryl-[protein] + H2O = L-seryl-[protein] + phosphate</text>
        <dbReference type="Rhea" id="RHEA:20629"/>
        <dbReference type="Rhea" id="RHEA-COMP:9863"/>
        <dbReference type="Rhea" id="RHEA-COMP:11604"/>
        <dbReference type="ChEBI" id="CHEBI:15377"/>
        <dbReference type="ChEBI" id="CHEBI:29999"/>
        <dbReference type="ChEBI" id="CHEBI:43474"/>
        <dbReference type="ChEBI" id="CHEBI:83421"/>
        <dbReference type="EC" id="3.1.3.16"/>
    </reaction>
</comment>
<dbReference type="Pfam" id="PF00533">
    <property type="entry name" value="BRCT"/>
    <property type="match status" value="1"/>
</dbReference>
<evidence type="ECO:0000256" key="2">
    <source>
        <dbReference type="ARBA" id="ARBA00013081"/>
    </source>
</evidence>
<dbReference type="InterPro" id="IPR036412">
    <property type="entry name" value="HAD-like_sf"/>
</dbReference>
<keyword evidence="14" id="KW-1185">Reference proteome</keyword>
<comment type="function">
    <text evidence="9">This promotes the activity of RNA polymerase II.</text>
</comment>
<dbReference type="Pfam" id="PF03031">
    <property type="entry name" value="NIF"/>
    <property type="match status" value="1"/>
</dbReference>
<dbReference type="EMBL" id="KQ760629">
    <property type="protein sequence ID" value="OAD59738.1"/>
    <property type="molecule type" value="Genomic_DNA"/>
</dbReference>
<dbReference type="InterPro" id="IPR011947">
    <property type="entry name" value="FCP1_euk"/>
</dbReference>
<dbReference type="GO" id="GO:0005634">
    <property type="term" value="C:nucleus"/>
    <property type="evidence" value="ECO:0007669"/>
    <property type="project" value="UniProtKB-SubCell"/>
</dbReference>
<feature type="compositionally biased region" description="Acidic residues" evidence="10">
    <location>
        <begin position="694"/>
        <end position="749"/>
    </location>
</feature>
<dbReference type="InterPro" id="IPR011053">
    <property type="entry name" value="Single_hybrid_motif"/>
</dbReference>
<evidence type="ECO:0000256" key="7">
    <source>
        <dbReference type="ARBA" id="ARBA00047761"/>
    </source>
</evidence>
<dbReference type="Gene3D" id="3.40.50.1000">
    <property type="entry name" value="HAD superfamily/HAD-like"/>
    <property type="match status" value="1"/>
</dbReference>
<dbReference type="NCBIfam" id="TIGR02250">
    <property type="entry name" value="FCP1_euk"/>
    <property type="match status" value="1"/>
</dbReference>
<dbReference type="PROSITE" id="PS50969">
    <property type="entry name" value="FCP1"/>
    <property type="match status" value="1"/>
</dbReference>
<organism evidence="13 14">
    <name type="scientific">Eufriesea mexicana</name>
    <dbReference type="NCBI Taxonomy" id="516756"/>
    <lineage>
        <taxon>Eukaryota</taxon>
        <taxon>Metazoa</taxon>
        <taxon>Ecdysozoa</taxon>
        <taxon>Arthropoda</taxon>
        <taxon>Hexapoda</taxon>
        <taxon>Insecta</taxon>
        <taxon>Pterygota</taxon>
        <taxon>Neoptera</taxon>
        <taxon>Endopterygota</taxon>
        <taxon>Hymenoptera</taxon>
        <taxon>Apocrita</taxon>
        <taxon>Aculeata</taxon>
        <taxon>Apoidea</taxon>
        <taxon>Anthophila</taxon>
        <taxon>Apidae</taxon>
        <taxon>Eufriesea</taxon>
    </lineage>
</organism>
<keyword evidence="4" id="KW-0904">Protein phosphatase</keyword>
<keyword evidence="5 9" id="KW-0539">Nucleus</keyword>
<proteinExistence type="predicted"/>
<evidence type="ECO:0000256" key="5">
    <source>
        <dbReference type="ARBA" id="ARBA00023242"/>
    </source>
</evidence>
<feature type="domain" description="BRCT" evidence="11">
    <location>
        <begin position="471"/>
        <end position="564"/>
    </location>
</feature>
<accession>A0A310SRQ9</accession>
<dbReference type="InterPro" id="IPR058785">
    <property type="entry name" value="BSH_FCP1"/>
</dbReference>
<dbReference type="SMART" id="SM00292">
    <property type="entry name" value="BRCT"/>
    <property type="match status" value="1"/>
</dbReference>
<feature type="compositionally biased region" description="Basic and acidic residues" evidence="10">
    <location>
        <begin position="392"/>
        <end position="405"/>
    </location>
</feature>
<evidence type="ECO:0000256" key="8">
    <source>
        <dbReference type="ARBA" id="ARBA00048336"/>
    </source>
</evidence>
<feature type="compositionally biased region" description="Basic and acidic residues" evidence="10">
    <location>
        <begin position="359"/>
        <end position="369"/>
    </location>
</feature>
<dbReference type="InterPro" id="IPR004274">
    <property type="entry name" value="FCP1_dom"/>
</dbReference>
<dbReference type="PROSITE" id="PS50172">
    <property type="entry name" value="BRCT"/>
    <property type="match status" value="1"/>
</dbReference>
<feature type="region of interest" description="Disordered" evidence="10">
    <location>
        <begin position="321"/>
        <end position="405"/>
    </location>
</feature>
<feature type="compositionally biased region" description="Basic and acidic residues" evidence="10">
    <location>
        <begin position="750"/>
        <end position="759"/>
    </location>
</feature>
<dbReference type="CDD" id="cd17729">
    <property type="entry name" value="BRCT_CTDP1"/>
    <property type="match status" value="1"/>
</dbReference>
<dbReference type="PANTHER" id="PTHR23081">
    <property type="entry name" value="RNA POLYMERASE II CTD PHOSPHATASE"/>
    <property type="match status" value="1"/>
</dbReference>
<dbReference type="InterPro" id="IPR023214">
    <property type="entry name" value="HAD_sf"/>
</dbReference>
<dbReference type="GO" id="GO:0008420">
    <property type="term" value="F:RNA polymerase II CTD heptapeptide repeat phosphatase activity"/>
    <property type="evidence" value="ECO:0007669"/>
    <property type="project" value="UniProtKB-UniRule"/>
</dbReference>
<name>A0A310SRQ9_9HYME</name>
<dbReference type="SUPFAM" id="SSF56784">
    <property type="entry name" value="HAD-like"/>
    <property type="match status" value="1"/>
</dbReference>
<dbReference type="InterPro" id="IPR001357">
    <property type="entry name" value="BRCT_dom"/>
</dbReference>
<reference evidence="13 14" key="1">
    <citation type="submission" date="2015-07" db="EMBL/GenBank/DDBJ databases">
        <title>The genome of Eufriesea mexicana.</title>
        <authorList>
            <person name="Pan H."/>
            <person name="Kapheim K."/>
        </authorList>
    </citation>
    <scope>NUCLEOTIDE SEQUENCE [LARGE SCALE GENOMIC DNA]</scope>
    <source>
        <strain evidence="13">0111107269</strain>
        <tissue evidence="13">Whole body</tissue>
    </source>
</reference>
<gene>
    <name evidence="13" type="ORF">WN48_08533</name>
</gene>
<evidence type="ECO:0000259" key="12">
    <source>
        <dbReference type="PROSITE" id="PS50969"/>
    </source>
</evidence>
<evidence type="ECO:0000256" key="3">
    <source>
        <dbReference type="ARBA" id="ARBA00022801"/>
    </source>
</evidence>
<dbReference type="InterPro" id="IPR039189">
    <property type="entry name" value="Fcp1"/>
</dbReference>
<dbReference type="FunFam" id="3.40.50.10190:FF:000007">
    <property type="entry name" value="RNA polymerase II subunit A C-terminal domain phosphatase"/>
    <property type="match status" value="1"/>
</dbReference>
<keyword evidence="3 9" id="KW-0378">Hydrolase</keyword>
<evidence type="ECO:0000256" key="9">
    <source>
        <dbReference type="RuleBase" id="RU366066"/>
    </source>
</evidence>
<evidence type="ECO:0000256" key="6">
    <source>
        <dbReference type="ARBA" id="ARBA00040602"/>
    </source>
</evidence>
<feature type="domain" description="FCP1 homology" evidence="12">
    <location>
        <begin position="149"/>
        <end position="317"/>
    </location>
</feature>
<dbReference type="Gene3D" id="1.10.287.10">
    <property type="entry name" value="S15/NS1, RNA-binding"/>
    <property type="match status" value="1"/>
</dbReference>
<evidence type="ECO:0000313" key="14">
    <source>
        <dbReference type="Proteomes" id="UP000250275"/>
    </source>
</evidence>
<evidence type="ECO:0000256" key="1">
    <source>
        <dbReference type="ARBA" id="ARBA00004123"/>
    </source>
</evidence>
<dbReference type="Proteomes" id="UP000250275">
    <property type="component" value="Unassembled WGS sequence"/>
</dbReference>
<dbReference type="AlphaFoldDB" id="A0A310SRQ9"/>
<dbReference type="CDD" id="cd07521">
    <property type="entry name" value="HAD_FCP1-like"/>
    <property type="match status" value="1"/>
</dbReference>
<dbReference type="SUPFAM" id="SSF52113">
    <property type="entry name" value="BRCT domain"/>
    <property type="match status" value="1"/>
</dbReference>
<dbReference type="InterPro" id="IPR036420">
    <property type="entry name" value="BRCT_dom_sf"/>
</dbReference>
<dbReference type="Gene3D" id="3.40.50.10190">
    <property type="entry name" value="BRCT domain"/>
    <property type="match status" value="1"/>
</dbReference>
<feature type="compositionally biased region" description="Polar residues" evidence="10">
    <location>
        <begin position="338"/>
        <end position="353"/>
    </location>
</feature>
<sequence length="802" mass="91374">MGTIEITFPFGGQPGKILKWRVRMDTMVSAGRVLFLYQNITSGTEDGKGPEKKFRATRFGRVTKFLAKEGDVVQPGQVIMTLEGCKHPTVMKDLCAECGVDLRVEGIGKENESTKISQASVPMVHSVPELKVCPELAEKIGKEDEQRLLNDRKLALLVDLDQTIVHTTNDNVPPHMKDVYHYRLYGPNSPWYHTRLRPNTRHFLFEMSRLYELHICTFGARNYAHTVAALLDKDGTLFSHRILSRDECFDPASKTANLKALFPCGDDLVCIIDDREDVWQGCGNLVQVKPYHFFRHTGDIHAPPGLEKNDVSVLPELQNTNELCSDDSPSESDKNGASELSNEGSVIDNNSKNEIGETIENKENECEFTEKDDDSTKDDIENNVDLDLDFGNESKDNKTEDEAKENLITTESVQDIKSVDKNPDENNITDEDDDDYLLYLEDILRRIHTEFYVTIEKDGGRKSLRHIIPRVRAQVLKGVHLTFSGLIPTHQKLHQSRAFKVARAFGAEVAQDLSDKTTHLVAIRPGTAKANAAKKNSNIKIVNPDWLWTCAERWEHVDERLFPLTAKGRASRIPPPHCSSPERIEEPEKNIEDNFADSINPLMSFTPEEIEIMDKEVEEDMDDQELDVPIFTTEDVDEEECDKKTRHRDSDSDDSINYDRSNINEPTRKRKKLSNESLKNDSLINEKDYTLNDGNDDDDNDNDDDEDEDDIDDDGDNNDEYDDNDDDDDDDDDRDDDNDDDDDDDDDDDPVTRFRRGENLPDDLDLGDNSQDSVEDLEIMDNEDEREWNEMGAALEREFLSE</sequence>